<sequence>MSFIGEDEQSVAHSMVLHGEKFAAQRPEKRAYIPGKVFRDQPDQRWAIKTKMVVDMELQEAKDAVLHLMKEKDKIESDLRALKEVLDSNHIGMDEPLVDSEGYPRQDIDVYQVRHTRHKIICLKNDHKDLMRKIEEGLHRVHALAGASKSEQSISDVSDVQETEALEPFLRVNLVSPGSPAETAGIQVEDLILEFGSIYCRNFKSLTDIGKLVENSRYKTIIVKIKRGLNTIVLSLTPRPWVGKGLLGCNVIPVEVVER</sequence>
<feature type="domain" description="Nas2 N-terminal" evidence="5">
    <location>
        <begin position="67"/>
        <end position="143"/>
    </location>
</feature>
<dbReference type="EMBL" id="KQ983211">
    <property type="protein sequence ID" value="KYQ46601.1"/>
    <property type="molecule type" value="Genomic_DNA"/>
</dbReference>
<dbReference type="InterPro" id="IPR041489">
    <property type="entry name" value="PDZ_6"/>
</dbReference>
<reference evidence="6 7" key="1">
    <citation type="submission" date="2015-09" db="EMBL/GenBank/DDBJ databases">
        <title>Trachymyrmex zeteki WGS genome.</title>
        <authorList>
            <person name="Nygaard S."/>
            <person name="Hu H."/>
            <person name="Boomsma J."/>
            <person name="Zhang G."/>
        </authorList>
    </citation>
    <scope>NUCLEOTIDE SEQUENCE [LARGE SCALE GENOMIC DNA]</scope>
    <source>
        <strain evidence="6">Tzet28-1</strain>
        <tissue evidence="6">Whole body</tissue>
    </source>
</reference>
<organism evidence="6 7">
    <name type="scientific">Mycetomoellerius zeteki</name>
    <dbReference type="NCBI Taxonomy" id="64791"/>
    <lineage>
        <taxon>Eukaryota</taxon>
        <taxon>Metazoa</taxon>
        <taxon>Ecdysozoa</taxon>
        <taxon>Arthropoda</taxon>
        <taxon>Hexapoda</taxon>
        <taxon>Insecta</taxon>
        <taxon>Pterygota</taxon>
        <taxon>Neoptera</taxon>
        <taxon>Endopterygota</taxon>
        <taxon>Hymenoptera</taxon>
        <taxon>Apocrita</taxon>
        <taxon>Aculeata</taxon>
        <taxon>Formicoidea</taxon>
        <taxon>Formicidae</taxon>
        <taxon>Myrmicinae</taxon>
        <taxon>Mycetomoellerius</taxon>
    </lineage>
</organism>
<evidence type="ECO:0000313" key="6">
    <source>
        <dbReference type="EMBL" id="KYQ46601.1"/>
    </source>
</evidence>
<dbReference type="InterPro" id="IPR036034">
    <property type="entry name" value="PDZ_sf"/>
</dbReference>
<proteinExistence type="inferred from homology"/>
<dbReference type="InterPro" id="IPR040815">
    <property type="entry name" value="Nas2_N"/>
</dbReference>
<dbReference type="FunFam" id="2.30.42.10:FF:000107">
    <property type="entry name" value="26S proteasome non-ATPase regulatory subunit 9"/>
    <property type="match status" value="1"/>
</dbReference>
<dbReference type="PANTHER" id="PTHR12651:SF1">
    <property type="entry name" value="26S PROTEASOME NON-ATPASE REGULATORY SUBUNIT 9"/>
    <property type="match status" value="1"/>
</dbReference>
<dbReference type="GO" id="GO:0005737">
    <property type="term" value="C:cytoplasm"/>
    <property type="evidence" value="ECO:0007669"/>
    <property type="project" value="TreeGrafter"/>
</dbReference>
<evidence type="ECO:0000313" key="7">
    <source>
        <dbReference type="Proteomes" id="UP000075809"/>
    </source>
</evidence>
<feature type="coiled-coil region" evidence="3">
    <location>
        <begin position="58"/>
        <end position="85"/>
    </location>
</feature>
<comment type="similarity">
    <text evidence="1">Belongs to the proteasome subunit p27 family.</text>
</comment>
<dbReference type="AlphaFoldDB" id="A0A151WFJ0"/>
<protein>
    <submittedName>
        <fullName evidence="6">26S proteasome non-ATPase regulatory subunit 9</fullName>
    </submittedName>
</protein>
<dbReference type="Pfam" id="PF18265">
    <property type="entry name" value="Nas2_N"/>
    <property type="match status" value="1"/>
</dbReference>
<keyword evidence="3" id="KW-0175">Coiled coil</keyword>
<evidence type="ECO:0000256" key="3">
    <source>
        <dbReference type="SAM" id="Coils"/>
    </source>
</evidence>
<dbReference type="GO" id="GO:0005634">
    <property type="term" value="C:nucleus"/>
    <property type="evidence" value="ECO:0007669"/>
    <property type="project" value="TreeGrafter"/>
</dbReference>
<dbReference type="GO" id="GO:0070682">
    <property type="term" value="P:proteasome regulatory particle assembly"/>
    <property type="evidence" value="ECO:0007669"/>
    <property type="project" value="InterPro"/>
</dbReference>
<name>A0A151WFJ0_9HYME</name>
<evidence type="ECO:0000256" key="2">
    <source>
        <dbReference type="ARBA" id="ARBA00023186"/>
    </source>
</evidence>
<dbReference type="GO" id="GO:0000502">
    <property type="term" value="C:proteasome complex"/>
    <property type="evidence" value="ECO:0007669"/>
    <property type="project" value="UniProtKB-KW"/>
</dbReference>
<dbReference type="SUPFAM" id="SSF50156">
    <property type="entry name" value="PDZ domain-like"/>
    <property type="match status" value="1"/>
</dbReference>
<evidence type="ECO:0000259" key="4">
    <source>
        <dbReference type="Pfam" id="PF17820"/>
    </source>
</evidence>
<dbReference type="InterPro" id="IPR035269">
    <property type="entry name" value="PSMD9"/>
</dbReference>
<dbReference type="STRING" id="64791.A0A151WFJ0"/>
<feature type="domain" description="PDZ" evidence="4">
    <location>
        <begin position="172"/>
        <end position="227"/>
    </location>
</feature>
<evidence type="ECO:0000259" key="5">
    <source>
        <dbReference type="Pfam" id="PF18265"/>
    </source>
</evidence>
<keyword evidence="7" id="KW-1185">Reference proteome</keyword>
<gene>
    <name evidence="6" type="ORF">ALC60_14350</name>
</gene>
<keyword evidence="2" id="KW-0143">Chaperone</keyword>
<dbReference type="Pfam" id="PF17820">
    <property type="entry name" value="PDZ_6"/>
    <property type="match status" value="1"/>
</dbReference>
<keyword evidence="6" id="KW-0647">Proteasome</keyword>
<dbReference type="Gene3D" id="2.30.42.10">
    <property type="match status" value="1"/>
</dbReference>
<dbReference type="Proteomes" id="UP000075809">
    <property type="component" value="Unassembled WGS sequence"/>
</dbReference>
<evidence type="ECO:0000256" key="1">
    <source>
        <dbReference type="ARBA" id="ARBA00005256"/>
    </source>
</evidence>
<dbReference type="Gene3D" id="6.10.140.1710">
    <property type="match status" value="1"/>
</dbReference>
<dbReference type="PANTHER" id="PTHR12651">
    <property type="entry name" value="26S PROTEASOME NON-ATPASE REGULATORY SUBUNIT 9"/>
    <property type="match status" value="1"/>
</dbReference>
<accession>A0A151WFJ0</accession>